<dbReference type="InterPro" id="IPR048527">
    <property type="entry name" value="Sde182_C"/>
</dbReference>
<dbReference type="Gene3D" id="3.90.245.10">
    <property type="entry name" value="Ribonucleoside hydrolase-like"/>
    <property type="match status" value="1"/>
</dbReference>
<feature type="domain" description="Cellulose-binding Sde182 nucleoside hydrolase-like" evidence="1">
    <location>
        <begin position="27"/>
        <end position="288"/>
    </location>
</feature>
<gene>
    <name evidence="3" type="ORF">ACFPFU_04115</name>
</gene>
<name>A0ABV9SWW7_9BACT</name>
<dbReference type="Proteomes" id="UP001595818">
    <property type="component" value="Unassembled WGS sequence"/>
</dbReference>
<evidence type="ECO:0000313" key="3">
    <source>
        <dbReference type="EMBL" id="MFC4870859.1"/>
    </source>
</evidence>
<dbReference type="Pfam" id="PF21027">
    <property type="entry name" value="Sde0182_C"/>
    <property type="match status" value="1"/>
</dbReference>
<dbReference type="InterPro" id="IPR011483">
    <property type="entry name" value="Sde182_NH-like"/>
</dbReference>
<evidence type="ECO:0000313" key="4">
    <source>
        <dbReference type="Proteomes" id="UP001595818"/>
    </source>
</evidence>
<accession>A0ABV9SWW7</accession>
<proteinExistence type="predicted"/>
<dbReference type="SUPFAM" id="SSF53590">
    <property type="entry name" value="Nucleoside hydrolase"/>
    <property type="match status" value="1"/>
</dbReference>
<organism evidence="3 4">
    <name type="scientific">Negadavirga shengliensis</name>
    <dbReference type="NCBI Taxonomy" id="1389218"/>
    <lineage>
        <taxon>Bacteria</taxon>
        <taxon>Pseudomonadati</taxon>
        <taxon>Bacteroidota</taxon>
        <taxon>Cytophagia</taxon>
        <taxon>Cytophagales</taxon>
        <taxon>Cyclobacteriaceae</taxon>
        <taxon>Negadavirga</taxon>
    </lineage>
</organism>
<dbReference type="RefSeq" id="WP_377061793.1">
    <property type="nucleotide sequence ID" value="NZ_JBHSJJ010000002.1"/>
</dbReference>
<dbReference type="InterPro" id="IPR013783">
    <property type="entry name" value="Ig-like_fold"/>
</dbReference>
<sequence>MQKHFFLWALWVFGLPLLSLAQDKPQIIVLTDIGGDTDDEQSLARFLYYADHFDIKGLCATSRLGHGQDTKPEIIHSQLQAYREVYPNLLLHSQDFPDPDQLERLVKNGQGDHKSLGEGHDTEASDHIIQVIDGTDHTVHIAVWGGLRELAQALWKVKENRNSEQLEAFCKKIQVHAIGDQDGHRDYMLKEFKDVKFIANGFAWYGFAGVRELSAFRGMYMTGDVSMQDGDWVRTEIHGNGPLSEKYQLHGHGTDGMKEGDTPSFLGLLENGLNVPEKPEYGGWGGRYRWLNNHLYIDVPDFLEGKLNERHTVARWRSAFQRDFMARVKWATMSFAEANHNPVVIINGGKSTFPLELEAKAGERVVLDASQSSDPDGDALEFHWFVYDEIFRASEPIRFEMENQGAKASFKMPELPKGEKIHIIAEVTDNGQPAMTRYRRIILTTL</sequence>
<dbReference type="Gene3D" id="2.60.40.10">
    <property type="entry name" value="Immunoglobulins"/>
    <property type="match status" value="1"/>
</dbReference>
<keyword evidence="4" id="KW-1185">Reference proteome</keyword>
<comment type="caution">
    <text evidence="3">The sequence shown here is derived from an EMBL/GenBank/DDBJ whole genome shotgun (WGS) entry which is preliminary data.</text>
</comment>
<evidence type="ECO:0000259" key="1">
    <source>
        <dbReference type="Pfam" id="PF07632"/>
    </source>
</evidence>
<evidence type="ECO:0000259" key="2">
    <source>
        <dbReference type="Pfam" id="PF21027"/>
    </source>
</evidence>
<protein>
    <submittedName>
        <fullName evidence="3">Nucleoside hydrolase-like domain-containing protein</fullName>
    </submittedName>
</protein>
<feature type="domain" description="Cellulose-binding Sde182 C-terminal" evidence="2">
    <location>
        <begin position="365"/>
        <end position="444"/>
    </location>
</feature>
<dbReference type="EMBL" id="JBHSJJ010000002">
    <property type="protein sequence ID" value="MFC4870859.1"/>
    <property type="molecule type" value="Genomic_DNA"/>
</dbReference>
<reference evidence="4" key="1">
    <citation type="journal article" date="2019" name="Int. J. Syst. Evol. Microbiol.">
        <title>The Global Catalogue of Microorganisms (GCM) 10K type strain sequencing project: providing services to taxonomists for standard genome sequencing and annotation.</title>
        <authorList>
            <consortium name="The Broad Institute Genomics Platform"/>
            <consortium name="The Broad Institute Genome Sequencing Center for Infectious Disease"/>
            <person name="Wu L."/>
            <person name="Ma J."/>
        </authorList>
    </citation>
    <scope>NUCLEOTIDE SEQUENCE [LARGE SCALE GENOMIC DNA]</scope>
    <source>
        <strain evidence="4">CGMCC 4.7466</strain>
    </source>
</reference>
<dbReference type="InterPro" id="IPR036452">
    <property type="entry name" value="Ribo_hydro-like"/>
</dbReference>
<dbReference type="Pfam" id="PF07632">
    <property type="entry name" value="Sde182_NH-like"/>
    <property type="match status" value="1"/>
</dbReference>